<accession>A0ABT5V6D3</accession>
<keyword evidence="3" id="KW-1185">Reference proteome</keyword>
<dbReference type="Gene3D" id="1.20.1270.240">
    <property type="match status" value="1"/>
</dbReference>
<name>A0ABT5V6D3_9ACTO</name>
<evidence type="ECO:0000313" key="3">
    <source>
        <dbReference type="Proteomes" id="UP001219297"/>
    </source>
</evidence>
<sequence>METFVKTGDPAEIWGEALSLAELAEATPSGGAPVVPLLSTAADHDRGILREERLRSVRPSAAAAREFGARLARTHAWDPSGKRIFGQAPGTAHSRPIRLGSWDLPVVPADSPARSFGEFYAADRIEPYLRPARDNGALDASGACALEHICERLRAGVFDSPQPALVYSQAALLHGDLWSGNVMWTDRGGVLIDPVAHGGHAETDLATLTVFRAPYVEEIYAGYNAVSPLAPGWQHRIGLHSLPILILHAALFGGSYGAETLAAVRPYL</sequence>
<keyword evidence="1" id="KW-0808">Transferase</keyword>
<keyword evidence="1 2" id="KW-0418">Kinase</keyword>
<dbReference type="InterPro" id="IPR016477">
    <property type="entry name" value="Fructo-/Ketosamine-3-kinase"/>
</dbReference>
<dbReference type="EMBL" id="JARBHI010000006">
    <property type="protein sequence ID" value="MDE1656135.1"/>
    <property type="molecule type" value="Genomic_DNA"/>
</dbReference>
<evidence type="ECO:0000313" key="2">
    <source>
        <dbReference type="EMBL" id="MDE1656135.1"/>
    </source>
</evidence>
<dbReference type="Proteomes" id="UP001219297">
    <property type="component" value="Unassembled WGS sequence"/>
</dbReference>
<dbReference type="PIRSF" id="PIRSF006221">
    <property type="entry name" value="Ketosamine-3-kinase"/>
    <property type="match status" value="1"/>
</dbReference>
<dbReference type="Pfam" id="PF03881">
    <property type="entry name" value="Fructosamin_kin"/>
    <property type="match status" value="1"/>
</dbReference>
<dbReference type="InterPro" id="IPR011009">
    <property type="entry name" value="Kinase-like_dom_sf"/>
</dbReference>
<dbReference type="Gene3D" id="1.10.510.10">
    <property type="entry name" value="Transferase(Phosphotransferase) domain 1"/>
    <property type="match status" value="1"/>
</dbReference>
<organism evidence="2 3">
    <name type="scientific">Actinotignum sanguinis</name>
    <dbReference type="NCBI Taxonomy" id="1445614"/>
    <lineage>
        <taxon>Bacteria</taxon>
        <taxon>Bacillati</taxon>
        <taxon>Actinomycetota</taxon>
        <taxon>Actinomycetes</taxon>
        <taxon>Actinomycetales</taxon>
        <taxon>Actinomycetaceae</taxon>
        <taxon>Actinotignum</taxon>
    </lineage>
</organism>
<gene>
    <name evidence="2" type="ORF">PWJ81_03535</name>
</gene>
<comment type="caution">
    <text evidence="2">The sequence shown here is derived from an EMBL/GenBank/DDBJ whole genome shotgun (WGS) entry which is preliminary data.</text>
</comment>
<evidence type="ECO:0000256" key="1">
    <source>
        <dbReference type="PIRNR" id="PIRNR006221"/>
    </source>
</evidence>
<dbReference type="PANTHER" id="PTHR12149">
    <property type="entry name" value="FRUCTOSAMINE 3 KINASE-RELATED PROTEIN"/>
    <property type="match status" value="1"/>
</dbReference>
<dbReference type="PANTHER" id="PTHR12149:SF8">
    <property type="entry name" value="PROTEIN-RIBULOSAMINE 3-KINASE"/>
    <property type="match status" value="1"/>
</dbReference>
<dbReference type="GeneID" id="83609220"/>
<protein>
    <submittedName>
        <fullName evidence="2">Fructosamine kinase family protein</fullName>
    </submittedName>
</protein>
<dbReference type="GO" id="GO:0016301">
    <property type="term" value="F:kinase activity"/>
    <property type="evidence" value="ECO:0007669"/>
    <property type="project" value="UniProtKB-KW"/>
</dbReference>
<dbReference type="RefSeq" id="WP_274732937.1">
    <property type="nucleotide sequence ID" value="NZ_CAMXYX010000049.1"/>
</dbReference>
<reference evidence="2 3" key="1">
    <citation type="submission" date="2023-02" db="EMBL/GenBank/DDBJ databases">
        <title>Defining the Infant Male Urobiome and Moving Towards Mechanisms in Urobiome Research.</title>
        <authorList>
            <person name="Reasoner S."/>
            <person name="Flores V."/>
            <person name="Van Horn G."/>
            <person name="Morales G."/>
            <person name="Peard L."/>
            <person name="Abelson B."/>
            <person name="Manuel C."/>
            <person name="Lee J."/>
            <person name="Baker B."/>
            <person name="Williams T."/>
            <person name="Schmitz J."/>
            <person name="Clayton D."/>
            <person name="Hadjifrangiskou M."/>
        </authorList>
    </citation>
    <scope>NUCLEOTIDE SEQUENCE [LARGE SCALE GENOMIC DNA]</scope>
    <source>
        <strain evidence="2 3">AS1053</strain>
    </source>
</reference>
<proteinExistence type="inferred from homology"/>
<comment type="similarity">
    <text evidence="1">Belongs to the fructosamine kinase family.</text>
</comment>
<dbReference type="SUPFAM" id="SSF56112">
    <property type="entry name" value="Protein kinase-like (PK-like)"/>
    <property type="match status" value="1"/>
</dbReference>